<dbReference type="KEGG" id="ppm:PPSC2_26290"/>
<dbReference type="OrthoDB" id="9987236at2"/>
<sequence length="161" mass="18372">MKPMSEPQRNAIENIEKNTGIKFEGPKTAQAAFLFLNKHIEKARKPMSKKQRAAIGVIEEILGIKFAGEESAQGAFLFLSKHIETAQKKVQEMIEEERKKSSVVSQARFDPMEDFLLDQMALYRFDDAHNGWGDADDDDSYAVTPTVDSLRDDLIFWSRFL</sequence>
<dbReference type="RefSeq" id="WP_013386189.1">
    <property type="nucleotide sequence ID" value="NC_014628.2"/>
</dbReference>
<organism evidence="1 2">
    <name type="scientific">Paenibacillus polymyxa (strain SC2)</name>
    <name type="common">Bacillus polymyxa</name>
    <dbReference type="NCBI Taxonomy" id="886882"/>
    <lineage>
        <taxon>Bacteria</taxon>
        <taxon>Bacillati</taxon>
        <taxon>Bacillota</taxon>
        <taxon>Bacilli</taxon>
        <taxon>Bacillales</taxon>
        <taxon>Paenibacillaceae</taxon>
        <taxon>Paenibacillus</taxon>
    </lineage>
</organism>
<dbReference type="EMBL" id="CP002214">
    <property type="protein sequence ID" value="ADO59775.1"/>
    <property type="molecule type" value="Genomic_DNA"/>
</dbReference>
<reference evidence="1 2" key="1">
    <citation type="journal article" date="2011" name="J. Bacteriol.">
        <title>Complete genome sequence of Paenibacillus polymyxa SC2, a strain of plant growth-promoting Rhizobacterium with broad-spectrum antimicrobial activity.</title>
        <authorList>
            <person name="Ma M."/>
            <person name="Wang C."/>
            <person name="Ding Y."/>
            <person name="Li L."/>
            <person name="Shen D."/>
            <person name="Jiang X."/>
            <person name="Guan D."/>
            <person name="Cao F."/>
            <person name="Chen H."/>
            <person name="Feng R."/>
            <person name="Wang X."/>
            <person name="Ge Y."/>
            <person name="Yao L."/>
            <person name="Bing X."/>
            <person name="Yang X."/>
            <person name="Li J."/>
            <person name="Du B."/>
        </authorList>
    </citation>
    <scope>NUCLEOTIDE SEQUENCE [LARGE SCALE GENOMIC DNA]</scope>
    <source>
        <strain evidence="1 2">SC2</strain>
        <plasmid evidence="2">pSC2</plasmid>
    </source>
</reference>
<evidence type="ECO:0000313" key="2">
    <source>
        <dbReference type="Proteomes" id="UP000006868"/>
    </source>
</evidence>
<dbReference type="HOGENOM" id="CLU_1642080_0_0_9"/>
<evidence type="ECO:0000313" key="1">
    <source>
        <dbReference type="EMBL" id="ADO59775.1"/>
    </source>
</evidence>
<geneLocation type="plasmid" evidence="1 2">
    <name>pSC2</name>
</geneLocation>
<accession>E3EK66</accession>
<protein>
    <submittedName>
        <fullName evidence="1">Uncharacterized protein</fullName>
    </submittedName>
</protein>
<keyword evidence="1" id="KW-0614">Plasmid</keyword>
<name>E3EK66_PAEPS</name>
<dbReference type="Proteomes" id="UP000006868">
    <property type="component" value="Plasmid pSC2"/>
</dbReference>
<dbReference type="PATRIC" id="fig|886882.15.peg.5537"/>
<proteinExistence type="predicted"/>
<dbReference type="AlphaFoldDB" id="E3EK66"/>
<gene>
    <name evidence="1" type="ORF">PPSC2_26290</name>
</gene>